<dbReference type="OrthoDB" id="10011754at2"/>
<accession>A0A7Y1QNX5</accession>
<dbReference type="Proteomes" id="UP000542111">
    <property type="component" value="Unassembled WGS sequence"/>
</dbReference>
<dbReference type="AlphaFoldDB" id="A0A7Y1QNX5"/>
<proteinExistence type="predicted"/>
<evidence type="ECO:0000313" key="3">
    <source>
        <dbReference type="Proteomes" id="UP000542111"/>
    </source>
</evidence>
<dbReference type="Gene3D" id="3.40.47.10">
    <property type="match status" value="1"/>
</dbReference>
<name>A0A7Y1QNX5_9PSED</name>
<feature type="domain" description="Beta-ketoacyl synthase-like N-terminal" evidence="1">
    <location>
        <begin position="17"/>
        <end position="143"/>
    </location>
</feature>
<sequence length="200" mass="21523">MLNNSTSPGFGHFQSDNTNKAPTLNFKIQDNRCDPLVSVALKALEGALSNTGESERSLQTAIFSVTDTGCQHHAKRVIDALATMRPRQAFFARGSAIMLSTYSSMAIGSHGPCLSMSGRGTAIALVLNLAKHFLTKGDCHRIILLCADQIDGALKASAVYFSSANTGEIDNLIEYSLDTDNVGLYAESIIQSFFSRENLV</sequence>
<comment type="caution">
    <text evidence="2">The sequence shown here is derived from an EMBL/GenBank/DDBJ whole genome shotgun (WGS) entry which is preliminary data.</text>
</comment>
<dbReference type="InterPro" id="IPR014030">
    <property type="entry name" value="Ketoacyl_synth_N"/>
</dbReference>
<dbReference type="EMBL" id="JAAQYP010000032">
    <property type="protein sequence ID" value="NNA97233.1"/>
    <property type="molecule type" value="Genomic_DNA"/>
</dbReference>
<dbReference type="RefSeq" id="WP_076964325.1">
    <property type="nucleotide sequence ID" value="NZ_CBCRYT010000087.1"/>
</dbReference>
<gene>
    <name evidence="2" type="ORF">HBO33_18870</name>
</gene>
<evidence type="ECO:0000259" key="1">
    <source>
        <dbReference type="Pfam" id="PF00109"/>
    </source>
</evidence>
<organism evidence="2 3">
    <name type="scientific">Pseudomonas gessardii</name>
    <dbReference type="NCBI Taxonomy" id="78544"/>
    <lineage>
        <taxon>Bacteria</taxon>
        <taxon>Pseudomonadati</taxon>
        <taxon>Pseudomonadota</taxon>
        <taxon>Gammaproteobacteria</taxon>
        <taxon>Pseudomonadales</taxon>
        <taxon>Pseudomonadaceae</taxon>
        <taxon>Pseudomonas</taxon>
    </lineage>
</organism>
<dbReference type="Pfam" id="PF00109">
    <property type="entry name" value="ketoacyl-synt"/>
    <property type="match status" value="1"/>
</dbReference>
<dbReference type="GO" id="GO:0016746">
    <property type="term" value="F:acyltransferase activity"/>
    <property type="evidence" value="ECO:0007669"/>
    <property type="project" value="InterPro"/>
</dbReference>
<evidence type="ECO:0000313" key="2">
    <source>
        <dbReference type="EMBL" id="NNA97233.1"/>
    </source>
</evidence>
<dbReference type="SUPFAM" id="SSF53901">
    <property type="entry name" value="Thiolase-like"/>
    <property type="match status" value="1"/>
</dbReference>
<reference evidence="2 3" key="1">
    <citation type="journal article" date="2020" name="Front. Microbiol.">
        <title>Genetic Organization of the aprX-lipA2 Operon Affects the Proteolytic Potential of Pseudomonas Species in Milk.</title>
        <authorList>
            <person name="Maier C."/>
            <person name="Huptas C."/>
            <person name="von Neubeck M."/>
            <person name="Scherer S."/>
            <person name="Wenning M."/>
            <person name="Lucking G."/>
        </authorList>
    </citation>
    <scope>NUCLEOTIDE SEQUENCE [LARGE SCALE GENOMIC DNA]</scope>
    <source>
        <strain evidence="2 3">G4779</strain>
    </source>
</reference>
<dbReference type="InterPro" id="IPR016039">
    <property type="entry name" value="Thiolase-like"/>
</dbReference>
<protein>
    <recommendedName>
        <fullName evidence="1">Beta-ketoacyl synthase-like N-terminal domain-containing protein</fullName>
    </recommendedName>
</protein>
<dbReference type="GeneID" id="70100569"/>